<dbReference type="InterPro" id="IPR016155">
    <property type="entry name" value="Mopterin_synth/thiamin_S_b"/>
</dbReference>
<protein>
    <submittedName>
        <fullName evidence="1">Molybdopterin synthase sulfur carrier subunit</fullName>
    </submittedName>
</protein>
<keyword evidence="2" id="KW-1185">Reference proteome</keyword>
<dbReference type="Pfam" id="PF02597">
    <property type="entry name" value="ThiS"/>
    <property type="match status" value="1"/>
</dbReference>
<dbReference type="STRING" id="226506.SAMN04488519_11161"/>
<gene>
    <name evidence="1" type="ORF">SAMN04488519_11161</name>
</gene>
<dbReference type="AlphaFoldDB" id="A0A1I5J575"/>
<reference evidence="2" key="1">
    <citation type="submission" date="2016-10" db="EMBL/GenBank/DDBJ databases">
        <authorList>
            <person name="Varghese N."/>
            <person name="Submissions S."/>
        </authorList>
    </citation>
    <scope>NUCLEOTIDE SEQUENCE [LARGE SCALE GENOMIC DNA]</scope>
    <source>
        <strain evidence="2">DSM 15282</strain>
    </source>
</reference>
<proteinExistence type="predicted"/>
<evidence type="ECO:0000313" key="1">
    <source>
        <dbReference type="EMBL" id="SFO67536.1"/>
    </source>
</evidence>
<dbReference type="InterPro" id="IPR003749">
    <property type="entry name" value="ThiS/MoaD-like"/>
</dbReference>
<dbReference type="RefSeq" id="WP_091655318.1">
    <property type="nucleotide sequence ID" value="NZ_FOVW01000011.1"/>
</dbReference>
<dbReference type="CDD" id="cd00754">
    <property type="entry name" value="Ubl_MoaD"/>
    <property type="match status" value="1"/>
</dbReference>
<name>A0A1I5J575_9BACT</name>
<organism evidence="1 2">
    <name type="scientific">Algoriphagus ornithinivorans</name>
    <dbReference type="NCBI Taxonomy" id="226506"/>
    <lineage>
        <taxon>Bacteria</taxon>
        <taxon>Pseudomonadati</taxon>
        <taxon>Bacteroidota</taxon>
        <taxon>Cytophagia</taxon>
        <taxon>Cytophagales</taxon>
        <taxon>Cyclobacteriaceae</taxon>
        <taxon>Algoriphagus</taxon>
    </lineage>
</organism>
<dbReference type="InterPro" id="IPR012675">
    <property type="entry name" value="Beta-grasp_dom_sf"/>
</dbReference>
<dbReference type="SUPFAM" id="SSF54285">
    <property type="entry name" value="MoaD/ThiS"/>
    <property type="match status" value="1"/>
</dbReference>
<dbReference type="EMBL" id="FOVW01000011">
    <property type="protein sequence ID" value="SFO67536.1"/>
    <property type="molecule type" value="Genomic_DNA"/>
</dbReference>
<accession>A0A1I5J575</accession>
<dbReference type="Proteomes" id="UP000199564">
    <property type="component" value="Unassembled WGS sequence"/>
</dbReference>
<dbReference type="Gene3D" id="3.10.20.30">
    <property type="match status" value="1"/>
</dbReference>
<sequence>MAEKLIIKAFGMVAEEIGQSEIWLDSVSDTQELLAILKERYPGLEGMKFSLAVDKELVSENQKIDGAREVALLPPFSGG</sequence>
<evidence type="ECO:0000313" key="2">
    <source>
        <dbReference type="Proteomes" id="UP000199564"/>
    </source>
</evidence>